<dbReference type="EMBL" id="JH159159">
    <property type="protein sequence ID" value="EGZ09745.1"/>
    <property type="molecule type" value="Genomic_DNA"/>
</dbReference>
<reference evidence="2 3" key="1">
    <citation type="journal article" date="2006" name="Science">
        <title>Phytophthora genome sequences uncover evolutionary origins and mechanisms of pathogenesis.</title>
        <authorList>
            <person name="Tyler B.M."/>
            <person name="Tripathy S."/>
            <person name="Zhang X."/>
            <person name="Dehal P."/>
            <person name="Jiang R.H."/>
            <person name="Aerts A."/>
            <person name="Arredondo F.D."/>
            <person name="Baxter L."/>
            <person name="Bensasson D."/>
            <person name="Beynon J.L."/>
            <person name="Chapman J."/>
            <person name="Damasceno C.M."/>
            <person name="Dorrance A.E."/>
            <person name="Dou D."/>
            <person name="Dickerman A.W."/>
            <person name="Dubchak I.L."/>
            <person name="Garbelotto M."/>
            <person name="Gijzen M."/>
            <person name="Gordon S.G."/>
            <person name="Govers F."/>
            <person name="Grunwald N.J."/>
            <person name="Huang W."/>
            <person name="Ivors K.L."/>
            <person name="Jones R.W."/>
            <person name="Kamoun S."/>
            <person name="Krampis K."/>
            <person name="Lamour K.H."/>
            <person name="Lee M.K."/>
            <person name="McDonald W.H."/>
            <person name="Medina M."/>
            <person name="Meijer H.J."/>
            <person name="Nordberg E.K."/>
            <person name="Maclean D.J."/>
            <person name="Ospina-Giraldo M.D."/>
            <person name="Morris P.F."/>
            <person name="Phuntumart V."/>
            <person name="Putnam N.H."/>
            <person name="Rash S."/>
            <person name="Rose J.K."/>
            <person name="Sakihama Y."/>
            <person name="Salamov A.A."/>
            <person name="Savidor A."/>
            <person name="Scheuring C.F."/>
            <person name="Smith B.M."/>
            <person name="Sobral B.W."/>
            <person name="Terry A."/>
            <person name="Torto-Alalibo T.A."/>
            <person name="Win J."/>
            <person name="Xu Z."/>
            <person name="Zhang H."/>
            <person name="Grigoriev I.V."/>
            <person name="Rokhsar D.S."/>
            <person name="Boore J.L."/>
        </authorList>
    </citation>
    <scope>NUCLEOTIDE SEQUENCE [LARGE SCALE GENOMIC DNA]</scope>
    <source>
        <strain evidence="2 3">P6497</strain>
    </source>
</reference>
<keyword evidence="3" id="KW-1185">Reference proteome</keyword>
<dbReference type="GeneID" id="20642518"/>
<feature type="region of interest" description="Disordered" evidence="1">
    <location>
        <begin position="153"/>
        <end position="177"/>
    </location>
</feature>
<feature type="compositionally biased region" description="Polar residues" evidence="1">
    <location>
        <begin position="153"/>
        <end position="172"/>
    </location>
</feature>
<evidence type="ECO:0000313" key="3">
    <source>
        <dbReference type="Proteomes" id="UP000002640"/>
    </source>
</evidence>
<accession>G5A4Z6</accession>
<gene>
    <name evidence="2" type="ORF">PHYSODRAFT_305158</name>
</gene>
<dbReference type="InParanoid" id="G5A4Z6"/>
<dbReference type="Proteomes" id="UP000002640">
    <property type="component" value="Unassembled WGS sequence"/>
</dbReference>
<name>G5A4Z6_PHYSP</name>
<dbReference type="RefSeq" id="XP_009534606.1">
    <property type="nucleotide sequence ID" value="XM_009536311.1"/>
</dbReference>
<dbReference type="KEGG" id="psoj:PHYSODRAFT_305158"/>
<evidence type="ECO:0000256" key="1">
    <source>
        <dbReference type="SAM" id="MobiDB-lite"/>
    </source>
</evidence>
<evidence type="ECO:0000313" key="2">
    <source>
        <dbReference type="EMBL" id="EGZ09745.1"/>
    </source>
</evidence>
<feature type="region of interest" description="Disordered" evidence="1">
    <location>
        <begin position="195"/>
        <end position="226"/>
    </location>
</feature>
<protein>
    <submittedName>
        <fullName evidence="2">Uncharacterized protein</fullName>
    </submittedName>
</protein>
<organism evidence="2 3">
    <name type="scientific">Phytophthora sojae (strain P6497)</name>
    <name type="common">Soybean stem and root rot agent</name>
    <name type="synonym">Phytophthora megasperma f. sp. glycines</name>
    <dbReference type="NCBI Taxonomy" id="1094619"/>
    <lineage>
        <taxon>Eukaryota</taxon>
        <taxon>Sar</taxon>
        <taxon>Stramenopiles</taxon>
        <taxon>Oomycota</taxon>
        <taxon>Peronosporomycetes</taxon>
        <taxon>Peronosporales</taxon>
        <taxon>Peronosporaceae</taxon>
        <taxon>Phytophthora</taxon>
    </lineage>
</organism>
<dbReference type="AlphaFoldDB" id="G5A4Z6"/>
<sequence>MPRLPDNGTCDGATALPSLAPPTELLAALNPSNGVALQAGQLLTQDTSSACSTANPIDPPGAVAQSLTSGRLNLVVASGSQSVQVRTPLVQATSVVQPVVQARQPPLFSTMELLPTLPAHSTPPFTMANPAATVDPIELVMLAMAPLPHRPTTVTSLSPTVQPTVKSDQKSISPRPMRSPSMVAGFYYTGQAPGWVASHQPPPSRPALPGSLLPPAEYQPLSTQSI</sequence>
<proteinExistence type="predicted"/>